<keyword evidence="1" id="KW-1133">Transmembrane helix</keyword>
<keyword evidence="1" id="KW-0472">Membrane</keyword>
<dbReference type="PANTHER" id="PTHR35342">
    <property type="entry name" value="TRICARBOXYLIC TRANSPORT PROTEIN"/>
    <property type="match status" value="1"/>
</dbReference>
<dbReference type="AlphaFoldDB" id="A0A645FFS4"/>
<feature type="domain" description="DUF112" evidence="2">
    <location>
        <begin position="1"/>
        <end position="121"/>
    </location>
</feature>
<dbReference type="Pfam" id="PF01970">
    <property type="entry name" value="TctA"/>
    <property type="match status" value="1"/>
</dbReference>
<feature type="transmembrane region" description="Helical" evidence="1">
    <location>
        <begin position="72"/>
        <end position="90"/>
    </location>
</feature>
<name>A0A645FFS4_9ZZZZ</name>
<evidence type="ECO:0000256" key="1">
    <source>
        <dbReference type="SAM" id="Phobius"/>
    </source>
</evidence>
<reference evidence="3" key="1">
    <citation type="submission" date="2019-08" db="EMBL/GenBank/DDBJ databases">
        <authorList>
            <person name="Kucharzyk K."/>
            <person name="Murdoch R.W."/>
            <person name="Higgins S."/>
            <person name="Loffler F."/>
        </authorList>
    </citation>
    <scope>NUCLEOTIDE SEQUENCE</scope>
</reference>
<proteinExistence type="predicted"/>
<accession>A0A645FFS4</accession>
<feature type="transmembrane region" description="Helical" evidence="1">
    <location>
        <begin position="147"/>
        <end position="169"/>
    </location>
</feature>
<keyword evidence="1" id="KW-0812">Transmembrane</keyword>
<sequence length="177" mass="19091">MLCLGVPGDVVTSVMLGSLILIGVRPGPLLFVESIDLVYTIFAGMFAIQFVMLAAGLLSAKYSPKILKIPTNILMPIIIILCVVGSYSLGNQLYDVYVAVCFGVIGYFMKKYGYPGAPLVLGVILGPIAEENLNRALLMSKNSLTVFYTRPISLVFLLLAAFTIVFSLVSSMKKAKV</sequence>
<organism evidence="3">
    <name type="scientific">bioreactor metagenome</name>
    <dbReference type="NCBI Taxonomy" id="1076179"/>
    <lineage>
        <taxon>unclassified sequences</taxon>
        <taxon>metagenomes</taxon>
        <taxon>ecological metagenomes</taxon>
    </lineage>
</organism>
<gene>
    <name evidence="3" type="ORF">SDC9_159511</name>
</gene>
<dbReference type="InterPro" id="IPR002823">
    <property type="entry name" value="DUF112_TM"/>
</dbReference>
<dbReference type="EMBL" id="VSSQ01058493">
    <property type="protein sequence ID" value="MPN12199.1"/>
    <property type="molecule type" value="Genomic_DNA"/>
</dbReference>
<feature type="transmembrane region" description="Helical" evidence="1">
    <location>
        <begin position="37"/>
        <end position="60"/>
    </location>
</feature>
<protein>
    <recommendedName>
        <fullName evidence="2">DUF112 domain-containing protein</fullName>
    </recommendedName>
</protein>
<evidence type="ECO:0000313" key="3">
    <source>
        <dbReference type="EMBL" id="MPN12199.1"/>
    </source>
</evidence>
<evidence type="ECO:0000259" key="2">
    <source>
        <dbReference type="Pfam" id="PF01970"/>
    </source>
</evidence>
<comment type="caution">
    <text evidence="3">The sequence shown here is derived from an EMBL/GenBank/DDBJ whole genome shotgun (WGS) entry which is preliminary data.</text>
</comment>
<dbReference type="PANTHER" id="PTHR35342:SF5">
    <property type="entry name" value="TRICARBOXYLIC TRANSPORT PROTEIN"/>
    <property type="match status" value="1"/>
</dbReference>